<dbReference type="HOGENOM" id="CLU_3203715_0_0_10"/>
<accession>C9MP85</accession>
<dbReference type="AlphaFoldDB" id="C9MP85"/>
<evidence type="ECO:0000313" key="2">
    <source>
        <dbReference type="Proteomes" id="UP000003327"/>
    </source>
</evidence>
<keyword evidence="2" id="KW-1185">Reference proteome</keyword>
<evidence type="ECO:0000313" key="1">
    <source>
        <dbReference type="EMBL" id="EEX18888.1"/>
    </source>
</evidence>
<proteinExistence type="predicted"/>
<comment type="caution">
    <text evidence="1">The sequence shown here is derived from an EMBL/GenBank/DDBJ whole genome shotgun (WGS) entry which is preliminary data.</text>
</comment>
<dbReference type="STRING" id="649761.HMPREF0973_01423"/>
<sequence length="45" mass="5485">MEVRFFSIYYTFHNTLIVRQLQLMVVDDIIACFYDENHPLDTNKM</sequence>
<reference evidence="1 2" key="1">
    <citation type="submission" date="2009-09" db="EMBL/GenBank/DDBJ databases">
        <authorList>
            <person name="Weinstock G."/>
            <person name="Sodergren E."/>
            <person name="Clifton S."/>
            <person name="Fulton L."/>
            <person name="Fulton B."/>
            <person name="Courtney L."/>
            <person name="Fronick C."/>
            <person name="Harrison M."/>
            <person name="Strong C."/>
            <person name="Farmer C."/>
            <person name="Delahaunty K."/>
            <person name="Markovic C."/>
            <person name="Hall O."/>
            <person name="Minx P."/>
            <person name="Tomlinson C."/>
            <person name="Mitreva M."/>
            <person name="Nelson J."/>
            <person name="Hou S."/>
            <person name="Wollam A."/>
            <person name="Pepin K.H."/>
            <person name="Johnson M."/>
            <person name="Bhonagiri V."/>
            <person name="Nash W.E."/>
            <person name="Warren W."/>
            <person name="Chinwalla A."/>
            <person name="Mardis E.R."/>
            <person name="Wilson R.K."/>
        </authorList>
    </citation>
    <scope>NUCLEOTIDE SEQUENCE [LARGE SCALE GENOMIC DNA]</scope>
    <source>
        <strain evidence="1 2">F0319</strain>
    </source>
</reference>
<dbReference type="Proteomes" id="UP000003327">
    <property type="component" value="Unassembled WGS sequence"/>
</dbReference>
<dbReference type="EMBL" id="ACVA01000031">
    <property type="protein sequence ID" value="EEX18888.1"/>
    <property type="molecule type" value="Genomic_DNA"/>
</dbReference>
<organism evidence="1 2">
    <name type="scientific">Prevotella veroralis F0319</name>
    <dbReference type="NCBI Taxonomy" id="649761"/>
    <lineage>
        <taxon>Bacteria</taxon>
        <taxon>Pseudomonadati</taxon>
        <taxon>Bacteroidota</taxon>
        <taxon>Bacteroidia</taxon>
        <taxon>Bacteroidales</taxon>
        <taxon>Prevotellaceae</taxon>
        <taxon>Prevotella</taxon>
    </lineage>
</organism>
<gene>
    <name evidence="1" type="ORF">HMPREF0973_01423</name>
</gene>
<protein>
    <submittedName>
        <fullName evidence="1">Uncharacterized protein</fullName>
    </submittedName>
</protein>
<name>C9MP85_9BACT</name>